<dbReference type="Proteomes" id="UP000244336">
    <property type="component" value="Chromosome 1"/>
</dbReference>
<dbReference type="EMBL" id="CM009749">
    <property type="protein sequence ID" value="PUZ74353.1"/>
    <property type="molecule type" value="Genomic_DNA"/>
</dbReference>
<sequence>MPMLPETTEDPERGVLTTYTMFECLSLLSAMAEDPYIGEVMCWLSEDRLLCSQKQFLFSRHFAVRLTEQPASFLGVWSFFLGF</sequence>
<keyword evidence="2" id="KW-1185">Reference proteome</keyword>
<proteinExistence type="predicted"/>
<name>A0A2T7F2P4_9POAL</name>
<accession>A0A2T7F2P4</accession>
<dbReference type="AlphaFoldDB" id="A0A2T7F2P4"/>
<gene>
    <name evidence="1" type="ORF">GQ55_1G058200</name>
</gene>
<protein>
    <submittedName>
        <fullName evidence="1">Uncharacterized protein</fullName>
    </submittedName>
</protein>
<reference evidence="1 2" key="1">
    <citation type="submission" date="2018-04" db="EMBL/GenBank/DDBJ databases">
        <title>WGS assembly of Panicum hallii var. hallii HAL2.</title>
        <authorList>
            <person name="Lovell J."/>
            <person name="Jenkins J."/>
            <person name="Lowry D."/>
            <person name="Mamidi S."/>
            <person name="Sreedasyam A."/>
            <person name="Weng X."/>
            <person name="Barry K."/>
            <person name="Bonette J."/>
            <person name="Campitelli B."/>
            <person name="Daum C."/>
            <person name="Gordon S."/>
            <person name="Gould B."/>
            <person name="Lipzen A."/>
            <person name="MacQueen A."/>
            <person name="Palacio-Mejia J."/>
            <person name="Plott C."/>
            <person name="Shakirov E."/>
            <person name="Shu S."/>
            <person name="Yoshinaga Y."/>
            <person name="Zane M."/>
            <person name="Rokhsar D."/>
            <person name="Grimwood J."/>
            <person name="Schmutz J."/>
            <person name="Juenger T."/>
        </authorList>
    </citation>
    <scope>NUCLEOTIDE SEQUENCE [LARGE SCALE GENOMIC DNA]</scope>
    <source>
        <strain evidence="2">cv. HAL2</strain>
    </source>
</reference>
<organism evidence="1 2">
    <name type="scientific">Panicum hallii var. hallii</name>
    <dbReference type="NCBI Taxonomy" id="1504633"/>
    <lineage>
        <taxon>Eukaryota</taxon>
        <taxon>Viridiplantae</taxon>
        <taxon>Streptophyta</taxon>
        <taxon>Embryophyta</taxon>
        <taxon>Tracheophyta</taxon>
        <taxon>Spermatophyta</taxon>
        <taxon>Magnoliopsida</taxon>
        <taxon>Liliopsida</taxon>
        <taxon>Poales</taxon>
        <taxon>Poaceae</taxon>
        <taxon>PACMAD clade</taxon>
        <taxon>Panicoideae</taxon>
        <taxon>Panicodae</taxon>
        <taxon>Paniceae</taxon>
        <taxon>Panicinae</taxon>
        <taxon>Panicum</taxon>
        <taxon>Panicum sect. Panicum</taxon>
    </lineage>
</organism>
<dbReference type="Gramene" id="PUZ74353">
    <property type="protein sequence ID" value="PUZ74353"/>
    <property type="gene ID" value="GQ55_1G058200"/>
</dbReference>
<evidence type="ECO:0000313" key="1">
    <source>
        <dbReference type="EMBL" id="PUZ74353.1"/>
    </source>
</evidence>
<evidence type="ECO:0000313" key="2">
    <source>
        <dbReference type="Proteomes" id="UP000244336"/>
    </source>
</evidence>